<dbReference type="EMBL" id="JAINUF010000005">
    <property type="protein sequence ID" value="KAJ8359492.1"/>
    <property type="molecule type" value="Genomic_DNA"/>
</dbReference>
<organism evidence="2 3">
    <name type="scientific">Synaphobranchus kaupii</name>
    <name type="common">Kaup's arrowtooth eel</name>
    <dbReference type="NCBI Taxonomy" id="118154"/>
    <lineage>
        <taxon>Eukaryota</taxon>
        <taxon>Metazoa</taxon>
        <taxon>Chordata</taxon>
        <taxon>Craniata</taxon>
        <taxon>Vertebrata</taxon>
        <taxon>Euteleostomi</taxon>
        <taxon>Actinopterygii</taxon>
        <taxon>Neopterygii</taxon>
        <taxon>Teleostei</taxon>
        <taxon>Anguilliformes</taxon>
        <taxon>Synaphobranchidae</taxon>
        <taxon>Synaphobranchus</taxon>
    </lineage>
</organism>
<protein>
    <submittedName>
        <fullName evidence="2">Uncharacterized protein</fullName>
    </submittedName>
</protein>
<sequence>MPDAGTETDLGKEEPRKLAADGEHADRMESHSRHPPTGPLVSGNGAVFHHLSDPSAPPLGRIVPKENDGNAWGSRHSESEEVTPRSGASG</sequence>
<feature type="region of interest" description="Disordered" evidence="1">
    <location>
        <begin position="1"/>
        <end position="90"/>
    </location>
</feature>
<accession>A0A9Q1IZT2</accession>
<name>A0A9Q1IZT2_SYNKA</name>
<evidence type="ECO:0000256" key="1">
    <source>
        <dbReference type="SAM" id="MobiDB-lite"/>
    </source>
</evidence>
<keyword evidence="3" id="KW-1185">Reference proteome</keyword>
<gene>
    <name evidence="2" type="ORF">SKAU_G00160170</name>
</gene>
<dbReference type="AlphaFoldDB" id="A0A9Q1IZT2"/>
<evidence type="ECO:0000313" key="2">
    <source>
        <dbReference type="EMBL" id="KAJ8359492.1"/>
    </source>
</evidence>
<proteinExistence type="predicted"/>
<reference evidence="2" key="1">
    <citation type="journal article" date="2023" name="Science">
        <title>Genome structures resolve the early diversification of teleost fishes.</title>
        <authorList>
            <person name="Parey E."/>
            <person name="Louis A."/>
            <person name="Montfort J."/>
            <person name="Bouchez O."/>
            <person name="Roques C."/>
            <person name="Iampietro C."/>
            <person name="Lluch J."/>
            <person name="Castinel A."/>
            <person name="Donnadieu C."/>
            <person name="Desvignes T."/>
            <person name="Floi Bucao C."/>
            <person name="Jouanno E."/>
            <person name="Wen M."/>
            <person name="Mejri S."/>
            <person name="Dirks R."/>
            <person name="Jansen H."/>
            <person name="Henkel C."/>
            <person name="Chen W.J."/>
            <person name="Zahm M."/>
            <person name="Cabau C."/>
            <person name="Klopp C."/>
            <person name="Thompson A.W."/>
            <person name="Robinson-Rechavi M."/>
            <person name="Braasch I."/>
            <person name="Lecointre G."/>
            <person name="Bobe J."/>
            <person name="Postlethwait J.H."/>
            <person name="Berthelot C."/>
            <person name="Roest Crollius H."/>
            <person name="Guiguen Y."/>
        </authorList>
    </citation>
    <scope>NUCLEOTIDE SEQUENCE</scope>
    <source>
        <strain evidence="2">WJC10195</strain>
    </source>
</reference>
<feature type="compositionally biased region" description="Basic and acidic residues" evidence="1">
    <location>
        <begin position="9"/>
        <end position="32"/>
    </location>
</feature>
<comment type="caution">
    <text evidence="2">The sequence shown here is derived from an EMBL/GenBank/DDBJ whole genome shotgun (WGS) entry which is preliminary data.</text>
</comment>
<dbReference type="Proteomes" id="UP001152622">
    <property type="component" value="Chromosome 5"/>
</dbReference>
<evidence type="ECO:0000313" key="3">
    <source>
        <dbReference type="Proteomes" id="UP001152622"/>
    </source>
</evidence>